<keyword evidence="2" id="KW-0067">ATP-binding</keyword>
<dbReference type="Pfam" id="PF00501">
    <property type="entry name" value="AMP-binding"/>
    <property type="match status" value="1"/>
</dbReference>
<dbReference type="OrthoDB" id="9766486at2"/>
<dbReference type="GO" id="GO:0005524">
    <property type="term" value="F:ATP binding"/>
    <property type="evidence" value="ECO:0007669"/>
    <property type="project" value="UniProtKB-KW"/>
</dbReference>
<dbReference type="GO" id="GO:0004467">
    <property type="term" value="F:long-chain fatty acid-CoA ligase activity"/>
    <property type="evidence" value="ECO:0007669"/>
    <property type="project" value="TreeGrafter"/>
</dbReference>
<evidence type="ECO:0000259" key="3">
    <source>
        <dbReference type="Pfam" id="PF00501"/>
    </source>
</evidence>
<dbReference type="InterPro" id="IPR000873">
    <property type="entry name" value="AMP-dep_synth/lig_dom"/>
</dbReference>
<protein>
    <submittedName>
        <fullName evidence="4">AMP-dependent synthetase and ligase</fullName>
    </submittedName>
</protein>
<dbReference type="Gene3D" id="3.40.50.12780">
    <property type="entry name" value="N-terminal domain of ligase-like"/>
    <property type="match status" value="1"/>
</dbReference>
<accession>A0A068NNN8</accession>
<gene>
    <name evidence="4" type="ORF">OP10G_1673</name>
</gene>
<dbReference type="CDD" id="cd05907">
    <property type="entry name" value="VL_LC_FACS_like"/>
    <property type="match status" value="1"/>
</dbReference>
<evidence type="ECO:0000256" key="2">
    <source>
        <dbReference type="ARBA" id="ARBA00022840"/>
    </source>
</evidence>
<dbReference type="HOGENOM" id="CLU_000022_45_5_0"/>
<dbReference type="SUPFAM" id="SSF56801">
    <property type="entry name" value="Acetyl-CoA synthetase-like"/>
    <property type="match status" value="1"/>
</dbReference>
<dbReference type="STRING" id="661478.OP10G_1673"/>
<dbReference type="PANTHER" id="PTHR43272:SF33">
    <property type="entry name" value="AMP-BINDING DOMAIN-CONTAINING PROTEIN-RELATED"/>
    <property type="match status" value="1"/>
</dbReference>
<feature type="domain" description="AMP-dependent synthetase/ligase" evidence="3">
    <location>
        <begin position="10"/>
        <end position="398"/>
    </location>
</feature>
<dbReference type="Proteomes" id="UP000027982">
    <property type="component" value="Chromosome"/>
</dbReference>
<dbReference type="PROSITE" id="PS00455">
    <property type="entry name" value="AMP_BINDING"/>
    <property type="match status" value="1"/>
</dbReference>
<keyword evidence="5" id="KW-1185">Reference proteome</keyword>
<dbReference type="GO" id="GO:0016020">
    <property type="term" value="C:membrane"/>
    <property type="evidence" value="ECO:0007669"/>
    <property type="project" value="TreeGrafter"/>
</dbReference>
<keyword evidence="1" id="KW-0547">Nucleotide-binding</keyword>
<dbReference type="InterPro" id="IPR020845">
    <property type="entry name" value="AMP-binding_CS"/>
</dbReference>
<dbReference type="AlphaFoldDB" id="A0A068NNN8"/>
<dbReference type="InterPro" id="IPR042099">
    <property type="entry name" value="ANL_N_sf"/>
</dbReference>
<organism evidence="4 5">
    <name type="scientific">Fimbriimonas ginsengisoli Gsoil 348</name>
    <dbReference type="NCBI Taxonomy" id="661478"/>
    <lineage>
        <taxon>Bacteria</taxon>
        <taxon>Bacillati</taxon>
        <taxon>Armatimonadota</taxon>
        <taxon>Fimbriimonadia</taxon>
        <taxon>Fimbriimonadales</taxon>
        <taxon>Fimbriimonadaceae</taxon>
        <taxon>Fimbriimonas</taxon>
    </lineage>
</organism>
<dbReference type="PANTHER" id="PTHR43272">
    <property type="entry name" value="LONG-CHAIN-FATTY-ACID--COA LIGASE"/>
    <property type="match status" value="1"/>
</dbReference>
<dbReference type="RefSeq" id="WP_025226361.1">
    <property type="nucleotide sequence ID" value="NZ_CP007139.1"/>
</dbReference>
<dbReference type="eggNOG" id="COG1022">
    <property type="taxonomic scope" value="Bacteria"/>
</dbReference>
<dbReference type="EMBL" id="CP007139">
    <property type="protein sequence ID" value="AIE85041.1"/>
    <property type="molecule type" value="Genomic_DNA"/>
</dbReference>
<evidence type="ECO:0000313" key="4">
    <source>
        <dbReference type="EMBL" id="AIE85041.1"/>
    </source>
</evidence>
<proteinExistence type="predicted"/>
<evidence type="ECO:0000313" key="5">
    <source>
        <dbReference type="Proteomes" id="UP000027982"/>
    </source>
</evidence>
<name>A0A068NNN8_FIMGI</name>
<keyword evidence="4" id="KW-0436">Ligase</keyword>
<dbReference type="Pfam" id="PF23562">
    <property type="entry name" value="AMP-binding_C_3"/>
    <property type="match status" value="1"/>
</dbReference>
<dbReference type="KEGG" id="fgi:OP10G_1673"/>
<reference evidence="4 5" key="1">
    <citation type="journal article" date="2014" name="PLoS ONE">
        <title>The first complete genome sequence of the class fimbriimonadia in the phylum armatimonadetes.</title>
        <authorList>
            <person name="Hu Z.Y."/>
            <person name="Wang Y.Z."/>
            <person name="Im W.T."/>
            <person name="Wang S.Y."/>
            <person name="Zhao G.P."/>
            <person name="Zheng H.J."/>
            <person name="Quan Z.X."/>
        </authorList>
    </citation>
    <scope>NUCLEOTIDE SEQUENCE [LARGE SCALE GENOMIC DNA]</scope>
    <source>
        <strain evidence="4">Gsoil 348</strain>
    </source>
</reference>
<sequence length="564" mass="61664">MKATSLGDMFRSTAARLPDKVAMLVPEKSEFRPVLYGELFDTARHYAAALRSRGIRRGDKVCLISENCAEWAFTDWACQCLGIILVPIYPTLPADQAEYIVRDCDAKLIVAGNAEQMAKVACIQGVESIVLKGEDSLDLLAKTQDIEPDEFNREIDSTKPEDLCTIIYTSGTTGLPKGAMMPHRAFVHVCECAQRTLPLGQTDTFLTFLPMSHVYERVAGQFLPICLGASIGYAKSLASLAGDMLKVRPTVMLCVPRFLESFREKALEGIAKMPPVRQKLFHLAMAQGIARAKGKFAPLAGLLDHLVMGKLREKVGGRMRFFVSGGAALAPRVAEFYMGTGLTVLQGYGLTETAGGTCINHPDRNKYWTVGEPLDVEIRIAEDGEILIRGAGNMLGYYNLPEETAAAIDADGWFHTGDIGEFEGKSLKITDRKKDLIVLGNGKNVAPQPIENKLRNSRFIQEAVVLGDGLEACIALIVPNAETVGPELHLPEGTKLSESPEVRGLIKREIDAVNKTGANFEAVKKFALLDHPFTIEGGEITPTLKVKRKVVKEKYAKEIASLKL</sequence>
<evidence type="ECO:0000256" key="1">
    <source>
        <dbReference type="ARBA" id="ARBA00022741"/>
    </source>
</evidence>